<evidence type="ECO:0000313" key="5">
    <source>
        <dbReference type="Proteomes" id="UP001634394"/>
    </source>
</evidence>
<evidence type="ECO:0000259" key="2">
    <source>
        <dbReference type="Pfam" id="PF01612"/>
    </source>
</evidence>
<dbReference type="Pfam" id="PF01927">
    <property type="entry name" value="Mut7-C"/>
    <property type="match status" value="1"/>
</dbReference>
<dbReference type="InterPro" id="IPR002782">
    <property type="entry name" value="Mut7-C_RNAse_dom"/>
</dbReference>
<proteinExistence type="predicted"/>
<dbReference type="Gene3D" id="3.30.420.10">
    <property type="entry name" value="Ribonuclease H-like superfamily/Ribonuclease H"/>
    <property type="match status" value="1"/>
</dbReference>
<evidence type="ECO:0008006" key="6">
    <source>
        <dbReference type="Google" id="ProtNLM"/>
    </source>
</evidence>
<feature type="region of interest" description="Disordered" evidence="1">
    <location>
        <begin position="1"/>
        <end position="61"/>
    </location>
</feature>
<dbReference type="AlphaFoldDB" id="A0ABD3WDP1"/>
<feature type="compositionally biased region" description="Polar residues" evidence="1">
    <location>
        <begin position="28"/>
        <end position="51"/>
    </location>
</feature>
<gene>
    <name evidence="4" type="ORF">ACJMK2_039607</name>
</gene>
<dbReference type="EMBL" id="JBJQND010000007">
    <property type="protein sequence ID" value="KAL3871620.1"/>
    <property type="molecule type" value="Genomic_DNA"/>
</dbReference>
<reference evidence="4 5" key="1">
    <citation type="submission" date="2024-11" db="EMBL/GenBank/DDBJ databases">
        <title>Chromosome-level genome assembly of the freshwater bivalve Anodonta woodiana.</title>
        <authorList>
            <person name="Chen X."/>
        </authorList>
    </citation>
    <scope>NUCLEOTIDE SEQUENCE [LARGE SCALE GENOMIC DNA]</scope>
    <source>
        <strain evidence="4">MN2024</strain>
        <tissue evidence="4">Gills</tissue>
    </source>
</reference>
<dbReference type="InterPro" id="IPR002562">
    <property type="entry name" value="3'-5'_exonuclease_dom"/>
</dbReference>
<name>A0ABD3WDP1_SINWO</name>
<feature type="domain" description="Mut7-C RNAse" evidence="3">
    <location>
        <begin position="925"/>
        <end position="960"/>
    </location>
</feature>
<dbReference type="SUPFAM" id="SSF53098">
    <property type="entry name" value="Ribonuclease H-like"/>
    <property type="match status" value="1"/>
</dbReference>
<accession>A0ABD3WDP1</accession>
<feature type="domain" description="3'-5' exonuclease" evidence="2">
    <location>
        <begin position="534"/>
        <end position="729"/>
    </location>
</feature>
<dbReference type="Pfam" id="PF01612">
    <property type="entry name" value="DNA_pol_A_exo1"/>
    <property type="match status" value="1"/>
</dbReference>
<evidence type="ECO:0000256" key="1">
    <source>
        <dbReference type="SAM" id="MobiDB-lite"/>
    </source>
</evidence>
<feature type="region of interest" description="Disordered" evidence="1">
    <location>
        <begin position="645"/>
        <end position="666"/>
    </location>
</feature>
<dbReference type="PANTHER" id="PTHR47765">
    <property type="entry name" value="3'-5' EXONUCLEASE DOMAIN-CONTAINING PROTEIN"/>
    <property type="match status" value="1"/>
</dbReference>
<comment type="caution">
    <text evidence="4">The sequence shown here is derived from an EMBL/GenBank/DDBJ whole genome shotgun (WGS) entry which is preliminary data.</text>
</comment>
<evidence type="ECO:0000259" key="3">
    <source>
        <dbReference type="Pfam" id="PF01927"/>
    </source>
</evidence>
<dbReference type="InterPro" id="IPR036397">
    <property type="entry name" value="RNaseH_sf"/>
</dbReference>
<dbReference type="InterPro" id="IPR012337">
    <property type="entry name" value="RNaseH-like_sf"/>
</dbReference>
<protein>
    <recommendedName>
        <fullName evidence="6">3'-5' exonuclease domain-containing protein</fullName>
    </recommendedName>
</protein>
<dbReference type="Proteomes" id="UP001634394">
    <property type="component" value="Unassembled WGS sequence"/>
</dbReference>
<organism evidence="4 5">
    <name type="scientific">Sinanodonta woodiana</name>
    <name type="common">Chinese pond mussel</name>
    <name type="synonym">Anodonta woodiana</name>
    <dbReference type="NCBI Taxonomy" id="1069815"/>
    <lineage>
        <taxon>Eukaryota</taxon>
        <taxon>Metazoa</taxon>
        <taxon>Spiralia</taxon>
        <taxon>Lophotrochozoa</taxon>
        <taxon>Mollusca</taxon>
        <taxon>Bivalvia</taxon>
        <taxon>Autobranchia</taxon>
        <taxon>Heteroconchia</taxon>
        <taxon>Palaeoheterodonta</taxon>
        <taxon>Unionida</taxon>
        <taxon>Unionoidea</taxon>
        <taxon>Unionidae</taxon>
        <taxon>Unioninae</taxon>
        <taxon>Sinanodonta</taxon>
    </lineage>
</organism>
<keyword evidence="5" id="KW-1185">Reference proteome</keyword>
<sequence>MSTFVPPESDSDSDEFELTSGPFDKFSGSDSGQQARSGGDQSRMQVTSGEGIQQHPLLDSLPQKTSKFYAESDFDGTHHSWRSTQDQHGEFRTTIAKAVQNPINSHVSPSGNAGDFSVKRTQDAAFSSPWVVQALKQKPVQQSEMEMRQILNYVDSIWFDDHKMPDNSKIGQYLTRAFSSSCNPFVLAAYLVLNARDCLKGKTTTLSFFIMKEFDKWYRQNQRRIGDPHQYFTENLQMPIFMVCIHNHMSMFDMCVRCFDMYQPKNSTFYIKEIRTFMDKKKYNEAAVCIAKMGLHNHFSMEEVVLPLLLQDKSNVLETYVYGNPEQQKILLQYLDHLCDRGTDLSQVASSVTGLPKVKMEKFQKKQLGKLAVRLMKQFQVPTDLCPNIVNARGVGALRYLLHKKFIERSMGEGSWEDMAQHAVGDSEYLKEQLVEQLFCYNEIEEAVRWSVVYKLPDDKIPVRVRKARESLALSQGNILPSCGSAEESWDDECFSQTEIDSHYYSLSLPPEAITLVDTRKKCQPCILAITKPGAVFGIDSEWKPGFTGQIQKVAVLQLAVKDHVYLLDIPALEKEFNDADWKQLATDIFCHDDVLKLGYGLESDLRMIIKTFPSMQEPLRNLKRVTDLEVLAKQVLDRGDNLFLDEDEDNDKVTQTPAEEEEDNDSAISIGFSKPIVKGLSELVRRCFGKPLSKKEQMSDWEKRPLRQSQIIYAALDAYVLLEVYNQLCRLARQQNLTEFDPEPLISMKWCKPSKNEKRRAKARGEKCTQKNKQLVCLTERRIVLTTGAPYEMIAARVGGDMCYNVTGYLCKDQVVEVLNFFNVKAKVEDIFSRCQVCNGNRYLTLPANLIDIVWKRKEEIQKGDISFSLPTTLSSSSELENMTRPTCSIACNISREDIKVLRQYGIDLTTVTIIETAVPLQVETVPYPVIHKVDLFYCCMSCGKVFWKGSHFDRVKEQFSHALSLGEGDVSLYDRLKENW</sequence>
<evidence type="ECO:0000313" key="4">
    <source>
        <dbReference type="EMBL" id="KAL3871620.1"/>
    </source>
</evidence>
<dbReference type="PANTHER" id="PTHR47765:SF2">
    <property type="entry name" value="EXONUCLEASE MUT-7 HOMOLOG"/>
    <property type="match status" value="1"/>
</dbReference>
<dbReference type="InterPro" id="IPR052408">
    <property type="entry name" value="Exonuclease_MUT-7-like"/>
</dbReference>